<feature type="transmembrane region" description="Helical" evidence="6">
    <location>
        <begin position="119"/>
        <end position="140"/>
    </location>
</feature>
<dbReference type="PANTHER" id="PTHR30614">
    <property type="entry name" value="MEMBRANE COMPONENT OF AMINO ACID ABC TRANSPORTER"/>
    <property type="match status" value="1"/>
</dbReference>
<dbReference type="Pfam" id="PF00528">
    <property type="entry name" value="BPD_transp_1"/>
    <property type="match status" value="1"/>
</dbReference>
<dbReference type="AlphaFoldDB" id="A0A367YYN2"/>
<dbReference type="InterPro" id="IPR043429">
    <property type="entry name" value="ArtM/GltK/GlnP/TcyL/YhdX-like"/>
</dbReference>
<dbReference type="CDD" id="cd06261">
    <property type="entry name" value="TM_PBP2"/>
    <property type="match status" value="1"/>
</dbReference>
<comment type="caution">
    <text evidence="9">The sequence shown here is derived from an EMBL/GenBank/DDBJ whole genome shotgun (WGS) entry which is preliminary data.</text>
</comment>
<dbReference type="PANTHER" id="PTHR30614:SF0">
    <property type="entry name" value="L-CYSTINE TRANSPORT SYSTEM PERMEASE PROTEIN TCYL"/>
    <property type="match status" value="1"/>
</dbReference>
<keyword evidence="4 6" id="KW-1133">Transmembrane helix</keyword>
<feature type="transmembrane region" description="Helical" evidence="6">
    <location>
        <begin position="273"/>
        <end position="297"/>
    </location>
</feature>
<gene>
    <name evidence="9" type="ORF">DT076_00615</name>
</gene>
<reference evidence="9 10" key="1">
    <citation type="submission" date="2018-07" db="EMBL/GenBank/DDBJ databases">
        <title>Desertimonas flava gen. nov. sp. nov.</title>
        <authorList>
            <person name="Liu S."/>
        </authorList>
    </citation>
    <scope>NUCLEOTIDE SEQUENCE [LARGE SCALE GENOMIC DNA]</scope>
    <source>
        <strain evidence="9 10">16Sb5-5</strain>
    </source>
</reference>
<dbReference type="Gene3D" id="1.10.3720.10">
    <property type="entry name" value="MetI-like"/>
    <property type="match status" value="1"/>
</dbReference>
<evidence type="ECO:0000259" key="8">
    <source>
        <dbReference type="PROSITE" id="PS50928"/>
    </source>
</evidence>
<organism evidence="9 10">
    <name type="scientific">Desertihabitans brevis</name>
    <dbReference type="NCBI Taxonomy" id="2268447"/>
    <lineage>
        <taxon>Bacteria</taxon>
        <taxon>Bacillati</taxon>
        <taxon>Actinomycetota</taxon>
        <taxon>Actinomycetes</taxon>
        <taxon>Propionibacteriales</taxon>
        <taxon>Propionibacteriaceae</taxon>
        <taxon>Desertihabitans</taxon>
    </lineage>
</organism>
<evidence type="ECO:0000256" key="4">
    <source>
        <dbReference type="ARBA" id="ARBA00022989"/>
    </source>
</evidence>
<feature type="transmembrane region" description="Helical" evidence="6">
    <location>
        <begin position="70"/>
        <end position="98"/>
    </location>
</feature>
<dbReference type="EMBL" id="QOUI01000001">
    <property type="protein sequence ID" value="RCK71023.1"/>
    <property type="molecule type" value="Genomic_DNA"/>
</dbReference>
<dbReference type="GO" id="GO:0006865">
    <property type="term" value="P:amino acid transport"/>
    <property type="evidence" value="ECO:0007669"/>
    <property type="project" value="UniProtKB-KW"/>
</dbReference>
<sequence>MSEPDRARPPAGDAEERPGLIEAVPVRHPWRWVAVAVIAVLTAMLLNLLLTNPIYNWPFVFEAMIQEPVIRGLLIGTLGATVLGMVFGVLGGVLLAVMRLSENPVLRGVSWVYTWFFRAIPRYVLIVTMGVLGALFPEGISLGVPFDWLIIDALGLSGDWRFVTLDAYAVFGGYFGAVLALASSEAAYMAEIARSGILSVDRGQVEAAQALGMSPGLAMRRIILPQAMRVIIPPTGNELISMLKDTSLLTGLPLTTELFFQMQSIGSRTFQTFPVLVGATLYYLALSSVLMVGQAWVERRFGRGVSPSATPRQRTVVAPAAGDGSGAQ</sequence>
<dbReference type="GO" id="GO:0005886">
    <property type="term" value="C:plasma membrane"/>
    <property type="evidence" value="ECO:0007669"/>
    <property type="project" value="UniProtKB-SubCell"/>
</dbReference>
<evidence type="ECO:0000256" key="1">
    <source>
        <dbReference type="ARBA" id="ARBA00004141"/>
    </source>
</evidence>
<keyword evidence="3" id="KW-0029">Amino-acid transport</keyword>
<comment type="similarity">
    <text evidence="6">Belongs to the binding-protein-dependent transport system permease family.</text>
</comment>
<proteinExistence type="inferred from homology"/>
<evidence type="ECO:0000256" key="7">
    <source>
        <dbReference type="SAM" id="MobiDB-lite"/>
    </source>
</evidence>
<dbReference type="RefSeq" id="WP_114124725.1">
    <property type="nucleotide sequence ID" value="NZ_QOUI01000001.1"/>
</dbReference>
<keyword evidence="10" id="KW-1185">Reference proteome</keyword>
<feature type="transmembrane region" description="Helical" evidence="6">
    <location>
        <begin position="30"/>
        <end position="50"/>
    </location>
</feature>
<evidence type="ECO:0000256" key="3">
    <source>
        <dbReference type="ARBA" id="ARBA00022970"/>
    </source>
</evidence>
<dbReference type="SUPFAM" id="SSF161098">
    <property type="entry name" value="MetI-like"/>
    <property type="match status" value="1"/>
</dbReference>
<protein>
    <submittedName>
        <fullName evidence="9">Amino acid ABC transporter permease</fullName>
    </submittedName>
</protein>
<dbReference type="Proteomes" id="UP000252770">
    <property type="component" value="Unassembled WGS sequence"/>
</dbReference>
<evidence type="ECO:0000313" key="10">
    <source>
        <dbReference type="Proteomes" id="UP000252770"/>
    </source>
</evidence>
<feature type="domain" description="ABC transmembrane type-1" evidence="8">
    <location>
        <begin position="74"/>
        <end position="294"/>
    </location>
</feature>
<keyword evidence="6" id="KW-0813">Transport</keyword>
<dbReference type="PROSITE" id="PS50928">
    <property type="entry name" value="ABC_TM1"/>
    <property type="match status" value="1"/>
</dbReference>
<evidence type="ECO:0000256" key="6">
    <source>
        <dbReference type="RuleBase" id="RU363032"/>
    </source>
</evidence>
<evidence type="ECO:0000256" key="2">
    <source>
        <dbReference type="ARBA" id="ARBA00022692"/>
    </source>
</evidence>
<dbReference type="InterPro" id="IPR035906">
    <property type="entry name" value="MetI-like_sf"/>
</dbReference>
<feature type="transmembrane region" description="Helical" evidence="6">
    <location>
        <begin position="160"/>
        <end position="182"/>
    </location>
</feature>
<evidence type="ECO:0000313" key="9">
    <source>
        <dbReference type="EMBL" id="RCK71023.1"/>
    </source>
</evidence>
<name>A0A367YYN2_9ACTN</name>
<keyword evidence="2 6" id="KW-0812">Transmembrane</keyword>
<comment type="subcellular location">
    <subcellularLocation>
        <location evidence="6">Cell membrane</location>
        <topology evidence="6">Multi-pass membrane protein</topology>
    </subcellularLocation>
    <subcellularLocation>
        <location evidence="1">Membrane</location>
        <topology evidence="1">Multi-pass membrane protein</topology>
    </subcellularLocation>
</comment>
<accession>A0A367YYN2</accession>
<keyword evidence="5 6" id="KW-0472">Membrane</keyword>
<dbReference type="GO" id="GO:0055085">
    <property type="term" value="P:transmembrane transport"/>
    <property type="evidence" value="ECO:0007669"/>
    <property type="project" value="InterPro"/>
</dbReference>
<dbReference type="InterPro" id="IPR000515">
    <property type="entry name" value="MetI-like"/>
</dbReference>
<feature type="region of interest" description="Disordered" evidence="7">
    <location>
        <begin position="304"/>
        <end position="328"/>
    </location>
</feature>
<evidence type="ECO:0000256" key="5">
    <source>
        <dbReference type="ARBA" id="ARBA00023136"/>
    </source>
</evidence>